<dbReference type="Gene3D" id="3.40.50.720">
    <property type="entry name" value="NAD(P)-binding Rossmann-like Domain"/>
    <property type="match status" value="1"/>
</dbReference>
<name>A0AAN6M7P2_9PEZI</name>
<dbReference type="PANTHER" id="PTHR11695">
    <property type="entry name" value="ALCOHOL DEHYDROGENASE RELATED"/>
    <property type="match status" value="1"/>
</dbReference>
<dbReference type="SUPFAM" id="SSF51735">
    <property type="entry name" value="NAD(P)-binding Rossmann-fold domains"/>
    <property type="match status" value="1"/>
</dbReference>
<sequence length="334" mass="35416">MKAIRILGPKSSPTITFTPSFPLPTAPPSTPPSLLLRVHAAGVTGDEVTWPELYANPTRIPGFEVSGTIHSLPEGYTGPRRVGEEVYALMNVHHERGGQAGFVYVRVDEVARKPRVIGFGAAAALPIPVVTAWEGLVKHAGGGLDGAGLRGKRVLVTGASGAVGSAAVQLAKKVFGAGEVVALASKGTEGYLSGLGADRVVDYRGEGWEKEVGERTVDVVFDAAGSEAYRRAWKTVKDDGVVVTVADPPPAWAFDKTIVPEEAEGRTGVRYVYFIVLPDEKALDKIADLIDDGSFQPLSVVEYPAEKAVEAWAFAQQRGRQSKVAVDFVSGPDE</sequence>
<dbReference type="Pfam" id="PF13602">
    <property type="entry name" value="ADH_zinc_N_2"/>
    <property type="match status" value="1"/>
</dbReference>
<dbReference type="CDD" id="cd05289">
    <property type="entry name" value="MDR_like_2"/>
    <property type="match status" value="1"/>
</dbReference>
<reference evidence="2" key="1">
    <citation type="journal article" date="2023" name="Mol. Phylogenet. Evol.">
        <title>Genome-scale phylogeny and comparative genomics of the fungal order Sordariales.</title>
        <authorList>
            <person name="Hensen N."/>
            <person name="Bonometti L."/>
            <person name="Westerberg I."/>
            <person name="Brannstrom I.O."/>
            <person name="Guillou S."/>
            <person name="Cros-Aarteil S."/>
            <person name="Calhoun S."/>
            <person name="Haridas S."/>
            <person name="Kuo A."/>
            <person name="Mondo S."/>
            <person name="Pangilinan J."/>
            <person name="Riley R."/>
            <person name="LaButti K."/>
            <person name="Andreopoulos B."/>
            <person name="Lipzen A."/>
            <person name="Chen C."/>
            <person name="Yan M."/>
            <person name="Daum C."/>
            <person name="Ng V."/>
            <person name="Clum A."/>
            <person name="Steindorff A."/>
            <person name="Ohm R.A."/>
            <person name="Martin F."/>
            <person name="Silar P."/>
            <person name="Natvig D.O."/>
            <person name="Lalanne C."/>
            <person name="Gautier V."/>
            <person name="Ament-Velasquez S.L."/>
            <person name="Kruys A."/>
            <person name="Hutchinson M.I."/>
            <person name="Powell A.J."/>
            <person name="Barry K."/>
            <person name="Miller A.N."/>
            <person name="Grigoriev I.V."/>
            <person name="Debuchy R."/>
            <person name="Gladieux P."/>
            <person name="Hiltunen Thoren M."/>
            <person name="Johannesson H."/>
        </authorList>
    </citation>
    <scope>NUCLEOTIDE SEQUENCE</scope>
    <source>
        <strain evidence="2">CBS 103.79</strain>
    </source>
</reference>
<gene>
    <name evidence="2" type="ORF">C8A05DRAFT_20571</name>
</gene>
<dbReference type="GO" id="GO:0016491">
    <property type="term" value="F:oxidoreductase activity"/>
    <property type="evidence" value="ECO:0007669"/>
    <property type="project" value="InterPro"/>
</dbReference>
<keyword evidence="3" id="KW-1185">Reference proteome</keyword>
<feature type="domain" description="Enoyl reductase (ER)" evidence="1">
    <location>
        <begin position="10"/>
        <end position="326"/>
    </location>
</feature>
<dbReference type="InterPro" id="IPR050700">
    <property type="entry name" value="YIM1/Zinc_Alcohol_DH_Fams"/>
</dbReference>
<proteinExistence type="predicted"/>
<evidence type="ECO:0000313" key="2">
    <source>
        <dbReference type="EMBL" id="KAK3896452.1"/>
    </source>
</evidence>
<dbReference type="AlphaFoldDB" id="A0AAN6M7P2"/>
<dbReference type="PANTHER" id="PTHR11695:SF294">
    <property type="entry name" value="RETICULON-4-INTERACTING PROTEIN 1, MITOCHONDRIAL"/>
    <property type="match status" value="1"/>
</dbReference>
<dbReference type="Gene3D" id="3.90.180.10">
    <property type="entry name" value="Medium-chain alcohol dehydrogenases, catalytic domain"/>
    <property type="match status" value="1"/>
</dbReference>
<dbReference type="InterPro" id="IPR036291">
    <property type="entry name" value="NAD(P)-bd_dom_sf"/>
</dbReference>
<dbReference type="Proteomes" id="UP001303889">
    <property type="component" value="Unassembled WGS sequence"/>
</dbReference>
<accession>A0AAN6M7P2</accession>
<dbReference type="InterPro" id="IPR011032">
    <property type="entry name" value="GroES-like_sf"/>
</dbReference>
<evidence type="ECO:0000313" key="3">
    <source>
        <dbReference type="Proteomes" id="UP001303889"/>
    </source>
</evidence>
<protein>
    <recommendedName>
        <fullName evidence="1">Enoyl reductase (ER) domain-containing protein</fullName>
    </recommendedName>
</protein>
<comment type="caution">
    <text evidence="2">The sequence shown here is derived from an EMBL/GenBank/DDBJ whole genome shotgun (WGS) entry which is preliminary data.</text>
</comment>
<dbReference type="InterPro" id="IPR020843">
    <property type="entry name" value="ER"/>
</dbReference>
<dbReference type="SUPFAM" id="SSF50129">
    <property type="entry name" value="GroES-like"/>
    <property type="match status" value="1"/>
</dbReference>
<evidence type="ECO:0000259" key="1">
    <source>
        <dbReference type="SMART" id="SM00829"/>
    </source>
</evidence>
<dbReference type="SMART" id="SM00829">
    <property type="entry name" value="PKS_ER"/>
    <property type="match status" value="1"/>
</dbReference>
<reference evidence="2" key="2">
    <citation type="submission" date="2023-05" db="EMBL/GenBank/DDBJ databases">
        <authorList>
            <consortium name="Lawrence Berkeley National Laboratory"/>
            <person name="Steindorff A."/>
            <person name="Hensen N."/>
            <person name="Bonometti L."/>
            <person name="Westerberg I."/>
            <person name="Brannstrom I.O."/>
            <person name="Guillou S."/>
            <person name="Cros-Aarteil S."/>
            <person name="Calhoun S."/>
            <person name="Haridas S."/>
            <person name="Kuo A."/>
            <person name="Mondo S."/>
            <person name="Pangilinan J."/>
            <person name="Riley R."/>
            <person name="Labutti K."/>
            <person name="Andreopoulos B."/>
            <person name="Lipzen A."/>
            <person name="Chen C."/>
            <person name="Yanf M."/>
            <person name="Daum C."/>
            <person name="Ng V."/>
            <person name="Clum A."/>
            <person name="Ohm R."/>
            <person name="Martin F."/>
            <person name="Silar P."/>
            <person name="Natvig D."/>
            <person name="Lalanne C."/>
            <person name="Gautier V."/>
            <person name="Ament-Velasquez S.L."/>
            <person name="Kruys A."/>
            <person name="Hutchinson M.I."/>
            <person name="Powell A.J."/>
            <person name="Barry K."/>
            <person name="Miller A.N."/>
            <person name="Grigoriev I.V."/>
            <person name="Debuchy R."/>
            <person name="Gladieux P."/>
            <person name="Thoren M.H."/>
            <person name="Johannesson H."/>
        </authorList>
    </citation>
    <scope>NUCLEOTIDE SEQUENCE</scope>
    <source>
        <strain evidence="2">CBS 103.79</strain>
    </source>
</reference>
<dbReference type="EMBL" id="MU856639">
    <property type="protein sequence ID" value="KAK3896452.1"/>
    <property type="molecule type" value="Genomic_DNA"/>
</dbReference>
<organism evidence="2 3">
    <name type="scientific">Staphylotrichum tortipilum</name>
    <dbReference type="NCBI Taxonomy" id="2831512"/>
    <lineage>
        <taxon>Eukaryota</taxon>
        <taxon>Fungi</taxon>
        <taxon>Dikarya</taxon>
        <taxon>Ascomycota</taxon>
        <taxon>Pezizomycotina</taxon>
        <taxon>Sordariomycetes</taxon>
        <taxon>Sordariomycetidae</taxon>
        <taxon>Sordariales</taxon>
        <taxon>Chaetomiaceae</taxon>
        <taxon>Staphylotrichum</taxon>
    </lineage>
</organism>